<evidence type="ECO:0000256" key="1">
    <source>
        <dbReference type="SAM" id="MobiDB-lite"/>
    </source>
</evidence>
<accession>A0A834P0F3</accession>
<dbReference type="Proteomes" id="UP000600918">
    <property type="component" value="Unassembled WGS sequence"/>
</dbReference>
<gene>
    <name evidence="2" type="ORF">H0235_008734</name>
</gene>
<keyword evidence="3" id="KW-1185">Reference proteome</keyword>
<organism evidence="2 3">
    <name type="scientific">Vespula pensylvanica</name>
    <name type="common">Western yellow jacket</name>
    <name type="synonym">Wasp</name>
    <dbReference type="NCBI Taxonomy" id="30213"/>
    <lineage>
        <taxon>Eukaryota</taxon>
        <taxon>Metazoa</taxon>
        <taxon>Ecdysozoa</taxon>
        <taxon>Arthropoda</taxon>
        <taxon>Hexapoda</taxon>
        <taxon>Insecta</taxon>
        <taxon>Pterygota</taxon>
        <taxon>Neoptera</taxon>
        <taxon>Endopterygota</taxon>
        <taxon>Hymenoptera</taxon>
        <taxon>Apocrita</taxon>
        <taxon>Aculeata</taxon>
        <taxon>Vespoidea</taxon>
        <taxon>Vespidae</taxon>
        <taxon>Vespinae</taxon>
        <taxon>Vespula</taxon>
    </lineage>
</organism>
<protein>
    <submittedName>
        <fullName evidence="2">Uncharacterized protein</fullName>
    </submittedName>
</protein>
<proteinExistence type="predicted"/>
<comment type="caution">
    <text evidence="2">The sequence shown here is derived from an EMBL/GenBank/DDBJ whole genome shotgun (WGS) entry which is preliminary data.</text>
</comment>
<feature type="region of interest" description="Disordered" evidence="1">
    <location>
        <begin position="35"/>
        <end position="61"/>
    </location>
</feature>
<feature type="compositionally biased region" description="Polar residues" evidence="1">
    <location>
        <begin position="52"/>
        <end position="61"/>
    </location>
</feature>
<dbReference type="EMBL" id="JACSDY010000007">
    <property type="protein sequence ID" value="KAF7423451.1"/>
    <property type="molecule type" value="Genomic_DNA"/>
</dbReference>
<name>A0A834P0F3_VESPE</name>
<sequence length="98" mass="11471">MIGLPAKETQVLLRKVSRARRFLLRSYCRNTEWNHRRQGPPLDKIGSRKASRTSVGFSQPSLLSRDRLKDAKVFRDEILQSVLYSVWTSNFYTSRKDV</sequence>
<reference evidence="2" key="1">
    <citation type="journal article" date="2020" name="G3 (Bethesda)">
        <title>High-Quality Assemblies for Three Invasive Social Wasps from the &lt;i&gt;Vespula&lt;/i&gt; Genus.</title>
        <authorList>
            <person name="Harrop T.W.R."/>
            <person name="Guhlin J."/>
            <person name="McLaughlin G.M."/>
            <person name="Permina E."/>
            <person name="Stockwell P."/>
            <person name="Gilligan J."/>
            <person name="Le Lec M.F."/>
            <person name="Gruber M.A.M."/>
            <person name="Quinn O."/>
            <person name="Lovegrove M."/>
            <person name="Duncan E.J."/>
            <person name="Remnant E.J."/>
            <person name="Van Eeckhoven J."/>
            <person name="Graham B."/>
            <person name="Knapp R.A."/>
            <person name="Langford K.W."/>
            <person name="Kronenberg Z."/>
            <person name="Press M.O."/>
            <person name="Eacker S.M."/>
            <person name="Wilson-Rankin E.E."/>
            <person name="Purcell J."/>
            <person name="Lester P.J."/>
            <person name="Dearden P.K."/>
        </authorList>
    </citation>
    <scope>NUCLEOTIDE SEQUENCE</scope>
    <source>
        <strain evidence="2">Volc-1</strain>
    </source>
</reference>
<evidence type="ECO:0000313" key="2">
    <source>
        <dbReference type="EMBL" id="KAF7423451.1"/>
    </source>
</evidence>
<dbReference type="AlphaFoldDB" id="A0A834P0F3"/>
<evidence type="ECO:0000313" key="3">
    <source>
        <dbReference type="Proteomes" id="UP000600918"/>
    </source>
</evidence>